<evidence type="ECO:0000313" key="17">
    <source>
        <dbReference type="EMBL" id="WUR15556.1"/>
    </source>
</evidence>
<evidence type="ECO:0000313" key="18">
    <source>
        <dbReference type="Proteomes" id="UP000321323"/>
    </source>
</evidence>
<dbReference type="PROSITE" id="PS52016">
    <property type="entry name" value="TONB_DEPENDENT_REC_3"/>
    <property type="match status" value="1"/>
</dbReference>
<keyword evidence="4 11" id="KW-1134">Transmembrane beta strand</keyword>
<feature type="signal peptide" evidence="14">
    <location>
        <begin position="1"/>
        <end position="28"/>
    </location>
</feature>
<protein>
    <submittedName>
        <fullName evidence="17">TonB-dependent receptor</fullName>
    </submittedName>
</protein>
<evidence type="ECO:0000256" key="2">
    <source>
        <dbReference type="ARBA" id="ARBA00009810"/>
    </source>
</evidence>
<evidence type="ECO:0000256" key="1">
    <source>
        <dbReference type="ARBA" id="ARBA00004571"/>
    </source>
</evidence>
<feature type="domain" description="TonB-dependent receptor-like beta-barrel" evidence="15">
    <location>
        <begin position="269"/>
        <end position="701"/>
    </location>
</feature>
<dbReference type="InterPro" id="IPR000531">
    <property type="entry name" value="Beta-barrel_TonB"/>
</dbReference>
<dbReference type="Proteomes" id="UP000321323">
    <property type="component" value="Chromosome"/>
</dbReference>
<feature type="region of interest" description="Disordered" evidence="13">
    <location>
        <begin position="504"/>
        <end position="530"/>
    </location>
</feature>
<keyword evidence="9 17" id="KW-0675">Receptor</keyword>
<evidence type="ECO:0000256" key="4">
    <source>
        <dbReference type="ARBA" id="ARBA00022452"/>
    </source>
</evidence>
<keyword evidence="7 12" id="KW-0798">TonB box</keyword>
<organism evidence="17 18">
    <name type="scientific">[Empedobacter] haloabium</name>
    <dbReference type="NCBI Taxonomy" id="592317"/>
    <lineage>
        <taxon>Bacteria</taxon>
        <taxon>Pseudomonadati</taxon>
        <taxon>Pseudomonadota</taxon>
        <taxon>Betaproteobacteria</taxon>
        <taxon>Burkholderiales</taxon>
        <taxon>Oxalobacteraceae</taxon>
        <taxon>Telluria group</taxon>
        <taxon>Telluria group incertae sedis</taxon>
    </lineage>
</organism>
<gene>
    <name evidence="17" type="ORF">E7V67_010785</name>
</gene>
<feature type="chain" id="PRO_5046645676" evidence="14">
    <location>
        <begin position="29"/>
        <end position="740"/>
    </location>
</feature>
<dbReference type="PANTHER" id="PTHR30069">
    <property type="entry name" value="TONB-DEPENDENT OUTER MEMBRANE RECEPTOR"/>
    <property type="match status" value="1"/>
</dbReference>
<name>A0ABZ1UU58_9BURK</name>
<keyword evidence="10 11" id="KW-0998">Cell outer membrane</keyword>
<keyword evidence="8 11" id="KW-0472">Membrane</keyword>
<evidence type="ECO:0000256" key="14">
    <source>
        <dbReference type="SAM" id="SignalP"/>
    </source>
</evidence>
<evidence type="ECO:0000256" key="5">
    <source>
        <dbReference type="ARBA" id="ARBA00022692"/>
    </source>
</evidence>
<reference evidence="17 18" key="1">
    <citation type="journal article" date="2019" name="Int. J. Syst. Evol. Microbiol.">
        <title>The Draft Whole-Genome Sequence of the Antibiotic Producer Empedobacter haloabium ATCC 31962 Provides Indications for Its Taxonomic Reclassification.</title>
        <authorList>
            <person name="Miess H."/>
            <person name="Arlt P."/>
            <person name="Apel A.K."/>
            <person name="Weber T."/>
            <person name="Nieselt K."/>
            <person name="Hanssen F."/>
            <person name="Czemmel S."/>
            <person name="Nahnsen S."/>
            <person name="Gross H."/>
        </authorList>
    </citation>
    <scope>NUCLEOTIDE SEQUENCE [LARGE SCALE GENOMIC DNA]</scope>
    <source>
        <strain evidence="17 18">ATCC 31962</strain>
    </source>
</reference>
<comment type="subcellular location">
    <subcellularLocation>
        <location evidence="1 11">Cell outer membrane</location>
        <topology evidence="1 11">Multi-pass membrane protein</topology>
    </subcellularLocation>
</comment>
<dbReference type="PANTHER" id="PTHR30069:SF29">
    <property type="entry name" value="HEMOGLOBIN AND HEMOGLOBIN-HAPTOGLOBIN-BINDING PROTEIN 1-RELATED"/>
    <property type="match status" value="1"/>
</dbReference>
<evidence type="ECO:0000256" key="3">
    <source>
        <dbReference type="ARBA" id="ARBA00022448"/>
    </source>
</evidence>
<keyword evidence="6 14" id="KW-0732">Signal</keyword>
<evidence type="ECO:0000256" key="9">
    <source>
        <dbReference type="ARBA" id="ARBA00023170"/>
    </source>
</evidence>
<dbReference type="Pfam" id="PF07715">
    <property type="entry name" value="Plug"/>
    <property type="match status" value="1"/>
</dbReference>
<evidence type="ECO:0000256" key="13">
    <source>
        <dbReference type="SAM" id="MobiDB-lite"/>
    </source>
</evidence>
<evidence type="ECO:0000259" key="15">
    <source>
        <dbReference type="Pfam" id="PF00593"/>
    </source>
</evidence>
<accession>A0ABZ1UU58</accession>
<keyword evidence="5 11" id="KW-0812">Transmembrane</keyword>
<dbReference type="InterPro" id="IPR036942">
    <property type="entry name" value="Beta-barrel_TonB_sf"/>
</dbReference>
<feature type="domain" description="TonB-dependent receptor plug" evidence="16">
    <location>
        <begin position="68"/>
        <end position="166"/>
    </location>
</feature>
<dbReference type="InterPro" id="IPR039426">
    <property type="entry name" value="TonB-dep_rcpt-like"/>
</dbReference>
<evidence type="ECO:0000256" key="7">
    <source>
        <dbReference type="ARBA" id="ARBA00023077"/>
    </source>
</evidence>
<dbReference type="InterPro" id="IPR012910">
    <property type="entry name" value="Plug_dom"/>
</dbReference>
<dbReference type="Pfam" id="PF00593">
    <property type="entry name" value="TonB_dep_Rec_b-barrel"/>
    <property type="match status" value="1"/>
</dbReference>
<evidence type="ECO:0000256" key="11">
    <source>
        <dbReference type="PROSITE-ProRule" id="PRU01360"/>
    </source>
</evidence>
<evidence type="ECO:0000256" key="12">
    <source>
        <dbReference type="RuleBase" id="RU003357"/>
    </source>
</evidence>
<dbReference type="SUPFAM" id="SSF56935">
    <property type="entry name" value="Porins"/>
    <property type="match status" value="1"/>
</dbReference>
<dbReference type="InterPro" id="IPR037066">
    <property type="entry name" value="Plug_dom_sf"/>
</dbReference>
<sequence length="740" mass="81594">MSFPLPLRPRAIAAAVAATVCTALPAHAQVLTTTPAVEEKPPAKAETAPEKIQKVEIKGSSTAYDPRRDDTASKIVVSSEEILRYGDTSVSDVLKRLPGITVGGGGRGGNDIRMRGLGSGYTQILLNGERAPAGFSIDTLAPDSIERIEIVRAASAEFSTQSIAGTINIVLKKAVKTAQRELKIGTGESADASNPFANLQLSDKLGSLSYSLSANAWRYRYDRETPTEETRMSADGRLVEVQRSRQHDRGSPEGASLNLRLNWTLADGDTITWQTYGNTQHNDYLGAQAIETPVGTPPRYTERTLQEDARNTFGRSDLNWVGKFANGAKLDVKLGTHWMRSRGLWEEQDYRFATLWRDADIHSSTRERGVSTQGKYSTPLVPGHALSMGWDAGTTWREDARVERDAALPGTPPDNADEGYQASVRRLALYAQDEWDVTPRWSMYVGVRWEGIDTTSEGSTFDTVRTRTSVWSPLAQTLYKLPDSRDQLRLALTRTYKAPAANNLIPRRFTSTNNSQTEPDRRGNPDLQPELATGIDASYEHYWAENALLSAAVSMRRISGYTRQGLFLDANGRWVSAPVNDGSAVTRSVELEAKLPLSAVMKEAPGIDLRASVSRNWSRVEAVPGPDNRLGQQTPLSATLGIDYKTRDAKLTTGASFAFRTGGPVRIDTNQTGYQSVRRELDVYALWKFSPQYQLRVAVSNALGQDYFYDNAYRDASGVRRRAGTYAGYPQGRATLEMRF</sequence>
<keyword evidence="18" id="KW-1185">Reference proteome</keyword>
<keyword evidence="3 11" id="KW-0813">Transport</keyword>
<evidence type="ECO:0000259" key="16">
    <source>
        <dbReference type="Pfam" id="PF07715"/>
    </source>
</evidence>
<evidence type="ECO:0000256" key="10">
    <source>
        <dbReference type="ARBA" id="ARBA00023237"/>
    </source>
</evidence>
<comment type="similarity">
    <text evidence="2 11 12">Belongs to the TonB-dependent receptor family.</text>
</comment>
<dbReference type="Gene3D" id="2.40.170.20">
    <property type="entry name" value="TonB-dependent receptor, beta-barrel domain"/>
    <property type="match status" value="1"/>
</dbReference>
<evidence type="ECO:0000256" key="8">
    <source>
        <dbReference type="ARBA" id="ARBA00023136"/>
    </source>
</evidence>
<dbReference type="EMBL" id="CP136508">
    <property type="protein sequence ID" value="WUR15556.1"/>
    <property type="molecule type" value="Genomic_DNA"/>
</dbReference>
<dbReference type="Gene3D" id="2.170.130.10">
    <property type="entry name" value="TonB-dependent receptor, plug domain"/>
    <property type="match status" value="1"/>
</dbReference>
<dbReference type="CDD" id="cd01347">
    <property type="entry name" value="ligand_gated_channel"/>
    <property type="match status" value="1"/>
</dbReference>
<evidence type="ECO:0000256" key="6">
    <source>
        <dbReference type="ARBA" id="ARBA00022729"/>
    </source>
</evidence>
<proteinExistence type="inferred from homology"/>